<dbReference type="OrthoDB" id="49520at2759"/>
<dbReference type="GO" id="GO:0031011">
    <property type="term" value="C:Ino80 complex"/>
    <property type="evidence" value="ECO:0007669"/>
    <property type="project" value="InterPro"/>
</dbReference>
<dbReference type="AlphaFoldDB" id="A0A2U1L5H9"/>
<dbReference type="STRING" id="35608.A0A2U1L5H9"/>
<name>A0A2U1L5H9_ARTAN</name>
<dbReference type="InterPro" id="IPR013272">
    <property type="entry name" value="Vps72/YL1_C"/>
</dbReference>
<dbReference type="InterPro" id="IPR029525">
    <property type="entry name" value="INO80C/Ies6"/>
</dbReference>
<accession>A0A2U1L5H9</accession>
<dbReference type="EMBL" id="PKPP01011374">
    <property type="protein sequence ID" value="PWA44267.1"/>
    <property type="molecule type" value="Genomic_DNA"/>
</dbReference>
<evidence type="ECO:0000313" key="8">
    <source>
        <dbReference type="Proteomes" id="UP000245207"/>
    </source>
</evidence>
<evidence type="ECO:0000259" key="6">
    <source>
        <dbReference type="Pfam" id="PF08265"/>
    </source>
</evidence>
<dbReference type="Proteomes" id="UP000245207">
    <property type="component" value="Unassembled WGS sequence"/>
</dbReference>
<sequence>MERSCDVSGTRKKHHPDIHIYHQMGHRPTPYSDPRTHMRYANTEVFKVIRSLPNEYVQSYIALRNAAFALK</sequence>
<proteinExistence type="predicted"/>
<comment type="caution">
    <text evidence="7">The sequence shown here is derived from an EMBL/GenBank/DDBJ whole genome shotgun (WGS) entry which is preliminary data.</text>
</comment>
<dbReference type="PANTHER" id="PTHR31200">
    <property type="entry name" value="INO80 COMPLEX SUBUNIT C"/>
    <property type="match status" value="1"/>
</dbReference>
<protein>
    <submittedName>
        <fullName evidence="7">YL1 nuclear</fullName>
    </submittedName>
</protein>
<organism evidence="7 8">
    <name type="scientific">Artemisia annua</name>
    <name type="common">Sweet wormwood</name>
    <dbReference type="NCBI Taxonomy" id="35608"/>
    <lineage>
        <taxon>Eukaryota</taxon>
        <taxon>Viridiplantae</taxon>
        <taxon>Streptophyta</taxon>
        <taxon>Embryophyta</taxon>
        <taxon>Tracheophyta</taxon>
        <taxon>Spermatophyta</taxon>
        <taxon>Magnoliopsida</taxon>
        <taxon>eudicotyledons</taxon>
        <taxon>Gunneridae</taxon>
        <taxon>Pentapetalae</taxon>
        <taxon>asterids</taxon>
        <taxon>campanulids</taxon>
        <taxon>Asterales</taxon>
        <taxon>Asteraceae</taxon>
        <taxon>Asteroideae</taxon>
        <taxon>Anthemideae</taxon>
        <taxon>Artemisiinae</taxon>
        <taxon>Artemisia</taxon>
    </lineage>
</organism>
<keyword evidence="4" id="KW-0539">Nucleus</keyword>
<evidence type="ECO:0000313" key="7">
    <source>
        <dbReference type="EMBL" id="PWA44267.1"/>
    </source>
</evidence>
<evidence type="ECO:0000256" key="5">
    <source>
        <dbReference type="SAM" id="MobiDB-lite"/>
    </source>
</evidence>
<feature type="region of interest" description="Disordered" evidence="5">
    <location>
        <begin position="1"/>
        <end position="36"/>
    </location>
</feature>
<evidence type="ECO:0000256" key="1">
    <source>
        <dbReference type="ARBA" id="ARBA00004123"/>
    </source>
</evidence>
<dbReference type="PANTHER" id="PTHR31200:SF1">
    <property type="entry name" value="INO80 COMPLEX SUBUNIT C"/>
    <property type="match status" value="1"/>
</dbReference>
<keyword evidence="3" id="KW-0804">Transcription</keyword>
<gene>
    <name evidence="7" type="ORF">CTI12_AA528030</name>
</gene>
<evidence type="ECO:0000256" key="2">
    <source>
        <dbReference type="ARBA" id="ARBA00023015"/>
    </source>
</evidence>
<keyword evidence="2" id="KW-0805">Transcription regulation</keyword>
<dbReference type="Pfam" id="PF08265">
    <property type="entry name" value="YL1_C"/>
    <property type="match status" value="1"/>
</dbReference>
<reference evidence="7 8" key="1">
    <citation type="journal article" date="2018" name="Mol. Plant">
        <title>The genome of Artemisia annua provides insight into the evolution of Asteraceae family and artemisinin biosynthesis.</title>
        <authorList>
            <person name="Shen Q."/>
            <person name="Zhang L."/>
            <person name="Liao Z."/>
            <person name="Wang S."/>
            <person name="Yan T."/>
            <person name="Shi P."/>
            <person name="Liu M."/>
            <person name="Fu X."/>
            <person name="Pan Q."/>
            <person name="Wang Y."/>
            <person name="Lv Z."/>
            <person name="Lu X."/>
            <person name="Zhang F."/>
            <person name="Jiang W."/>
            <person name="Ma Y."/>
            <person name="Chen M."/>
            <person name="Hao X."/>
            <person name="Li L."/>
            <person name="Tang Y."/>
            <person name="Lv G."/>
            <person name="Zhou Y."/>
            <person name="Sun X."/>
            <person name="Brodelius P.E."/>
            <person name="Rose J.K.C."/>
            <person name="Tang K."/>
        </authorList>
    </citation>
    <scope>NUCLEOTIDE SEQUENCE [LARGE SCALE GENOMIC DNA]</scope>
    <source>
        <strain evidence="8">cv. Huhao1</strain>
        <tissue evidence="7">Leaf</tissue>
    </source>
</reference>
<comment type="subcellular location">
    <subcellularLocation>
        <location evidence="1">Nucleus</location>
    </subcellularLocation>
</comment>
<dbReference type="GO" id="GO:0006338">
    <property type="term" value="P:chromatin remodeling"/>
    <property type="evidence" value="ECO:0007669"/>
    <property type="project" value="InterPro"/>
</dbReference>
<evidence type="ECO:0000256" key="4">
    <source>
        <dbReference type="ARBA" id="ARBA00023242"/>
    </source>
</evidence>
<keyword evidence="8" id="KW-1185">Reference proteome</keyword>
<feature type="domain" description="Vps72/YL1 C-terminal" evidence="6">
    <location>
        <begin position="27"/>
        <end position="49"/>
    </location>
</feature>
<evidence type="ECO:0000256" key="3">
    <source>
        <dbReference type="ARBA" id="ARBA00023163"/>
    </source>
</evidence>